<accession>A0A3E2NCP9</accession>
<dbReference type="AlphaFoldDB" id="A0A3E2NCP9"/>
<sequence>MRNDVCTLIVRVGSGSQINETSKEVFCGKTSCSRSEFYQAYGVGLQPKLNIDIDPEDYESMSIVSGGKMITPQRITFNGATYNILRTYQKDESTLSLTVG</sequence>
<proteinExistence type="predicted"/>
<comment type="caution">
    <text evidence="1">The sequence shown here is derived from an EMBL/GenBank/DDBJ whole genome shotgun (WGS) entry which is preliminary data.</text>
</comment>
<organism evidence="1 2">
    <name type="scientific">Lacrimispora amygdalina</name>
    <dbReference type="NCBI Taxonomy" id="253257"/>
    <lineage>
        <taxon>Bacteria</taxon>
        <taxon>Bacillati</taxon>
        <taxon>Bacillota</taxon>
        <taxon>Clostridia</taxon>
        <taxon>Lachnospirales</taxon>
        <taxon>Lachnospiraceae</taxon>
        <taxon>Lacrimispora</taxon>
    </lineage>
</organism>
<reference evidence="1 2" key="1">
    <citation type="submission" date="2018-07" db="EMBL/GenBank/DDBJ databases">
        <title>New species, Clostridium PI-S10-A1B.</title>
        <authorList>
            <person name="Krishna G."/>
            <person name="Summeta K."/>
            <person name="Shikha S."/>
            <person name="Prabhu P.B."/>
            <person name="Suresh K."/>
        </authorList>
    </citation>
    <scope>NUCLEOTIDE SEQUENCE [LARGE SCALE GENOMIC DNA]</scope>
    <source>
        <strain evidence="1 2">PI-S10-A1B</strain>
    </source>
</reference>
<gene>
    <name evidence="1" type="ORF">DS742_11805</name>
</gene>
<dbReference type="Proteomes" id="UP000260680">
    <property type="component" value="Unassembled WGS sequence"/>
</dbReference>
<evidence type="ECO:0000313" key="2">
    <source>
        <dbReference type="Proteomes" id="UP000260680"/>
    </source>
</evidence>
<dbReference type="OrthoDB" id="2051942at2"/>
<name>A0A3E2NCP9_9FIRM</name>
<dbReference type="RefSeq" id="WP_117417214.1">
    <property type="nucleotide sequence ID" value="NZ_QOHO01000031.1"/>
</dbReference>
<protein>
    <submittedName>
        <fullName evidence="1">Uncharacterized protein</fullName>
    </submittedName>
</protein>
<evidence type="ECO:0000313" key="1">
    <source>
        <dbReference type="EMBL" id="RFZ78788.1"/>
    </source>
</evidence>
<dbReference type="EMBL" id="QOHO01000031">
    <property type="protein sequence ID" value="RFZ78788.1"/>
    <property type="molecule type" value="Genomic_DNA"/>
</dbReference>